<dbReference type="EMBL" id="CP082237">
    <property type="protein sequence ID" value="QZT33660.1"/>
    <property type="molecule type" value="Genomic_DNA"/>
</dbReference>
<dbReference type="Pfam" id="PF20529">
    <property type="entry name" value="DUF6744"/>
    <property type="match status" value="1"/>
</dbReference>
<evidence type="ECO:0000313" key="1">
    <source>
        <dbReference type="EMBL" id="QZT33660.1"/>
    </source>
</evidence>
<protein>
    <submittedName>
        <fullName evidence="1">Uncharacterized protein</fullName>
    </submittedName>
</protein>
<reference evidence="1 2" key="1">
    <citation type="journal article" date="2020" name="Extremophiles">
        <title>Genomic analysis of Caldalkalibacillus thermarum TA2.A1 reveals aerobic alkaliphilic metabolism and evolutionary hallmarks linking alkaliphilic bacteria and plant life.</title>
        <authorList>
            <person name="de Jong S.I."/>
            <person name="van den Broek M.A."/>
            <person name="Merkel A.Y."/>
            <person name="de la Torre Cortes P."/>
            <person name="Kalamorz F."/>
            <person name="Cook G.M."/>
            <person name="van Loosdrecht M.C.M."/>
            <person name="McMillan D.G.G."/>
        </authorList>
    </citation>
    <scope>NUCLEOTIDE SEQUENCE [LARGE SCALE GENOMIC DNA]</scope>
    <source>
        <strain evidence="1 2">TA2.A1</strain>
    </source>
</reference>
<organism evidence="1 2">
    <name type="scientific">Caldalkalibacillus thermarum (strain TA2.A1)</name>
    <dbReference type="NCBI Taxonomy" id="986075"/>
    <lineage>
        <taxon>Bacteria</taxon>
        <taxon>Bacillati</taxon>
        <taxon>Bacillota</taxon>
        <taxon>Bacilli</taxon>
        <taxon>Bacillales</taxon>
        <taxon>Bacillaceae</taxon>
        <taxon>Caldalkalibacillus</taxon>
    </lineage>
</organism>
<evidence type="ECO:0000313" key="2">
    <source>
        <dbReference type="Proteomes" id="UP000825179"/>
    </source>
</evidence>
<dbReference type="Proteomes" id="UP000825179">
    <property type="component" value="Chromosome"/>
</dbReference>
<dbReference type="RefSeq" id="WP_222822734.1">
    <property type="nucleotide sequence ID" value="NZ_CP082237.1"/>
</dbReference>
<proteinExistence type="predicted"/>
<gene>
    <name evidence="1" type="ORF">HUR95_15750</name>
</gene>
<dbReference type="AlphaFoldDB" id="A0A8X8I3C7"/>
<keyword evidence="2" id="KW-1185">Reference proteome</keyword>
<accession>A0A8X8I3C7</accession>
<dbReference type="InterPro" id="IPR046632">
    <property type="entry name" value="DUF6744"/>
</dbReference>
<sequence length="299" mass="34281">MSVQIERLAATAKESEGIIGHLTWWSIREHLITRDVLGQKLNEAGLDEGWLPNEIRPADAFRRATKEVECRKKETSQPGVYKNYLVREVYSDKKMVQRNIVVETVDQKGKRLDYEGQAALLVLDKEADQLKVGVVLPEVEELAQEASRLYDIYKRHYPAQAVRVMVADILKSMSPTPVRPTGGVYFVPQAHQNELTKLCAFVNSLDKGEAFKIPLIDTMDNRQMVNRKLQDHLEDIMARCHVALKGDLKKNQVKEIIEEAKRVISDFRQYREIVTDDIDRLESHIQSIRMSVALMVESL</sequence>
<name>A0A8X8I3C7_CALTT</name>
<dbReference type="KEGG" id="cthu:HUR95_15750"/>